<feature type="compositionally biased region" description="Polar residues" evidence="6">
    <location>
        <begin position="25"/>
        <end position="35"/>
    </location>
</feature>
<dbReference type="EMBL" id="OZ019894">
    <property type="protein sequence ID" value="CAK9214161.1"/>
    <property type="molecule type" value="Genomic_DNA"/>
</dbReference>
<evidence type="ECO:0000256" key="6">
    <source>
        <dbReference type="SAM" id="MobiDB-lite"/>
    </source>
</evidence>
<feature type="compositionally biased region" description="Basic and acidic residues" evidence="6">
    <location>
        <begin position="369"/>
        <end position="382"/>
    </location>
</feature>
<reference evidence="8" key="1">
    <citation type="submission" date="2024-02" db="EMBL/GenBank/DDBJ databases">
        <authorList>
            <consortium name="ELIXIR-Norway"/>
            <consortium name="Elixir Norway"/>
        </authorList>
    </citation>
    <scope>NUCLEOTIDE SEQUENCE</scope>
</reference>
<name>A0ABP0U705_9BRYO</name>
<evidence type="ECO:0000256" key="3">
    <source>
        <dbReference type="ARBA" id="ARBA00023125"/>
    </source>
</evidence>
<feature type="domain" description="WRKY" evidence="7">
    <location>
        <begin position="118"/>
        <end position="164"/>
    </location>
</feature>
<evidence type="ECO:0000313" key="8">
    <source>
        <dbReference type="EMBL" id="CAK9214161.1"/>
    </source>
</evidence>
<keyword evidence="5" id="KW-0539">Nucleus</keyword>
<feature type="region of interest" description="Disordered" evidence="6">
    <location>
        <begin position="355"/>
        <end position="388"/>
    </location>
</feature>
<keyword evidence="2" id="KW-0805">Transcription regulation</keyword>
<feature type="region of interest" description="Disordered" evidence="6">
    <location>
        <begin position="1"/>
        <end position="85"/>
    </location>
</feature>
<dbReference type="Pfam" id="PF03106">
    <property type="entry name" value="WRKY"/>
    <property type="match status" value="1"/>
</dbReference>
<dbReference type="Proteomes" id="UP001497512">
    <property type="component" value="Chromosome 2"/>
</dbReference>
<dbReference type="InterPro" id="IPR036576">
    <property type="entry name" value="WRKY_dom_sf"/>
</dbReference>
<evidence type="ECO:0000313" key="9">
    <source>
        <dbReference type="Proteomes" id="UP001497512"/>
    </source>
</evidence>
<evidence type="ECO:0000259" key="7">
    <source>
        <dbReference type="SMART" id="SM00774"/>
    </source>
</evidence>
<proteinExistence type="predicted"/>
<keyword evidence="3" id="KW-0238">DNA-binding</keyword>
<evidence type="ECO:0000256" key="5">
    <source>
        <dbReference type="ARBA" id="ARBA00023242"/>
    </source>
</evidence>
<keyword evidence="9" id="KW-1185">Reference proteome</keyword>
<organism evidence="8 9">
    <name type="scientific">Sphagnum troendelagicum</name>
    <dbReference type="NCBI Taxonomy" id="128251"/>
    <lineage>
        <taxon>Eukaryota</taxon>
        <taxon>Viridiplantae</taxon>
        <taxon>Streptophyta</taxon>
        <taxon>Embryophyta</taxon>
        <taxon>Bryophyta</taxon>
        <taxon>Sphagnophytina</taxon>
        <taxon>Sphagnopsida</taxon>
        <taxon>Sphagnales</taxon>
        <taxon>Sphagnaceae</taxon>
        <taxon>Sphagnum</taxon>
    </lineage>
</organism>
<dbReference type="SMART" id="SM00774">
    <property type="entry name" value="WRKY"/>
    <property type="match status" value="1"/>
</dbReference>
<dbReference type="SUPFAM" id="SSF118290">
    <property type="entry name" value="WRKY DNA-binding domain"/>
    <property type="match status" value="1"/>
</dbReference>
<evidence type="ECO:0000256" key="2">
    <source>
        <dbReference type="ARBA" id="ARBA00023015"/>
    </source>
</evidence>
<accession>A0ABP0U705</accession>
<feature type="compositionally biased region" description="Basic residues" evidence="6">
    <location>
        <begin position="1"/>
        <end position="10"/>
    </location>
</feature>
<comment type="subcellular location">
    <subcellularLocation>
        <location evidence="1">Nucleus</location>
    </subcellularLocation>
</comment>
<evidence type="ECO:0000256" key="4">
    <source>
        <dbReference type="ARBA" id="ARBA00023163"/>
    </source>
</evidence>
<sequence length="950" mass="105416">MEKVGSKKKMMMMQRVASYPDLKQENISVSSNNRNKPARSNPKRFSGLHHRELASSKAGGILSSSSSSRQSASRTHNSCNDDDDLSDMMIFKESASPIFSRQLTPKSSKLPLRKSKAKSRTNNRFYYRCAIKGCPGKKLVTSPKQQHRSSFMEVVHISKHTCHIRPRKRRRVHAEEVLDRLLAAGLSERVGAELKGDEGLVLRSHHILPDAQLSGSKFADPATAESEPEGLMLDEHCGDDEKMGVACEKDHDFSALSEEEGLGGETQEWDYSQVETSTQTYPGCVEDSQEEWAFLPEFRIDKGDDYTMQQLDHFPALTEEDPENLSSHTELSHVHDEHQQVFENVSGNFHMKESEMASKKNLPANSKDISSKGRDSVSGRERDDDDDSCVNISKRIEQLLHHAQSPTEVLVAGREAPLGASAIEFLFLDATSMSRVVGVGMDYSKVLLTSSSEAEVILCGEEAWKELWAEALNEQSSFKIMAVKLAQQQQAIDTVSRDVVMSENEMAMKFGVGLKGMNSSGVVSYVSNTHQKPGDENGAHMEPLLLEIAQHMMMKKKMQTSTTTMCGRQHTASGTDGGNSDRQGIRGWETGQAGNSFNLPTFFTLKLDSRGGNGGGDEDSFHGIHPQVSATLHEKPLALRVRVQPGRGGTIITNAFHPKLPESLSKVSAMFPTFTFDFKKDSASRAIDVQILAECALGDGGPKPREKDRFGWYHDNITISFKCLELDESVLLRYEMQDMGEIVGGLLTKSTSDSSGTTWQSQLSGQATIPIIGGLNVTGSETGSRTSAGTSTDGLAVDISNRQVSKGFNYQDASSTGEAHLSYCFFFHKPVPPDVWKPRPERRWFNQSGISATFRRTIFGSWEPRSNAENTPYLFKMERELCEKFKNPNCLAGVVGVSENSERKYMQEYMVPLYVNHAMTHLDKVGPREQVLNEKVKEIPKVMLLGQRVL</sequence>
<keyword evidence="4" id="KW-0804">Transcription</keyword>
<feature type="compositionally biased region" description="Low complexity" evidence="6">
    <location>
        <begin position="55"/>
        <end position="74"/>
    </location>
</feature>
<gene>
    <name evidence="8" type="ORF">CSSPTR1EN2_LOCUS12093</name>
</gene>
<dbReference type="InterPro" id="IPR003657">
    <property type="entry name" value="WRKY_dom"/>
</dbReference>
<evidence type="ECO:0000256" key="1">
    <source>
        <dbReference type="ARBA" id="ARBA00004123"/>
    </source>
</evidence>
<protein>
    <recommendedName>
        <fullName evidence="7">WRKY domain-containing protein</fullName>
    </recommendedName>
</protein>